<dbReference type="PANTHER" id="PTHR30563:SF0">
    <property type="entry name" value="DNA RECOMBINATION PROTEIN RMUC"/>
    <property type="match status" value="1"/>
</dbReference>
<organism evidence="7 8">
    <name type="scientific">Acetobacter ascendens</name>
    <dbReference type="NCBI Taxonomy" id="481146"/>
    <lineage>
        <taxon>Bacteria</taxon>
        <taxon>Pseudomonadati</taxon>
        <taxon>Pseudomonadota</taxon>
        <taxon>Alphaproteobacteria</taxon>
        <taxon>Acetobacterales</taxon>
        <taxon>Acetobacteraceae</taxon>
        <taxon>Acetobacter</taxon>
    </lineage>
</organism>
<dbReference type="InterPro" id="IPR003798">
    <property type="entry name" value="DNA_recombination_RmuC"/>
</dbReference>
<dbReference type="GO" id="GO:0006310">
    <property type="term" value="P:DNA recombination"/>
    <property type="evidence" value="ECO:0007669"/>
    <property type="project" value="UniProtKB-KW"/>
</dbReference>
<dbReference type="PANTHER" id="PTHR30563">
    <property type="entry name" value="DNA RECOMBINATION PROTEIN RMUC"/>
    <property type="match status" value="1"/>
</dbReference>
<dbReference type="EMBL" id="CP015164">
    <property type="protein sequence ID" value="AOW45820.1"/>
    <property type="molecule type" value="Genomic_DNA"/>
</dbReference>
<proteinExistence type="inferred from homology"/>
<reference evidence="8" key="1">
    <citation type="submission" date="2016-04" db="EMBL/GenBank/DDBJ databases">
        <authorList>
            <person name="Jeon C.O."/>
            <person name="Cho G.Y."/>
            <person name="Jeong H.I."/>
            <person name="Kim K.H."/>
        </authorList>
    </citation>
    <scope>NUCLEOTIDE SEQUENCE [LARGE SCALE GENOMIC DNA]</scope>
    <source>
        <strain evidence="8">LMG 1590</strain>
    </source>
</reference>
<keyword evidence="4" id="KW-0175">Coiled coil</keyword>
<dbReference type="KEGG" id="aasc:A4S02_02520"/>
<evidence type="ECO:0000256" key="3">
    <source>
        <dbReference type="ARBA" id="ARBA00021840"/>
    </source>
</evidence>
<accession>A0A1D8QTZ8</accession>
<comment type="function">
    <text evidence="1">Involved in DNA recombination.</text>
</comment>
<dbReference type="Pfam" id="PF02646">
    <property type="entry name" value="RmuC"/>
    <property type="match status" value="1"/>
</dbReference>
<sequence>MSSIIVLLSVAICALLLGAGAVVVLRPKSGGGTDADLLARLYVLVEREATTARSDIAAQRNSMVEMERAMGGRIERMRTELAEQLGALAGGLGREQAEARAAQAEALRNLADTSAQQLASIRHAVTEQLHEAVEQQMQTSFQRVLEQFSAMQKAMGEVRAMTGQIGDLKRLFSNVKTRGGWGEAQLRAILDDVLPPGTYESNVRIGNGNDVVEFAIRMPVKSSTPPLLPVDSKFPTEAYERLLNAADEGDTAGEKAARKSLENTMRLEARKISSKYIHPPKTVEFAVLYLPTDGLYTEVARMPGLIDDLGRQFRVMVMGPALMPAMLRTIHLGYVTLALEERTETIARLLGATRQEMIKMDGVLDKLARNAQAMSFSIEEARRRTRSVSRKLRELDEPEDNTAGTEESEIEFTGVDSNGMASG</sequence>
<evidence type="ECO:0000256" key="5">
    <source>
        <dbReference type="ARBA" id="ARBA00023172"/>
    </source>
</evidence>
<dbReference type="RefSeq" id="WP_070322857.1">
    <property type="nucleotide sequence ID" value="NZ_CP015164.1"/>
</dbReference>
<protein>
    <recommendedName>
        <fullName evidence="3">DNA recombination protein RmuC homolog</fullName>
    </recommendedName>
</protein>
<evidence type="ECO:0000313" key="7">
    <source>
        <dbReference type="EMBL" id="AOW45820.1"/>
    </source>
</evidence>
<evidence type="ECO:0000256" key="4">
    <source>
        <dbReference type="ARBA" id="ARBA00023054"/>
    </source>
</evidence>
<dbReference type="Proteomes" id="UP000175973">
    <property type="component" value="Chromosome"/>
</dbReference>
<evidence type="ECO:0000256" key="2">
    <source>
        <dbReference type="ARBA" id="ARBA00009840"/>
    </source>
</evidence>
<dbReference type="AlphaFoldDB" id="A0A1D8QTZ8"/>
<evidence type="ECO:0000256" key="6">
    <source>
        <dbReference type="SAM" id="MobiDB-lite"/>
    </source>
</evidence>
<comment type="similarity">
    <text evidence="2">Belongs to the RmuC family.</text>
</comment>
<feature type="region of interest" description="Disordered" evidence="6">
    <location>
        <begin position="385"/>
        <end position="423"/>
    </location>
</feature>
<keyword evidence="5" id="KW-0233">DNA recombination</keyword>
<evidence type="ECO:0000256" key="1">
    <source>
        <dbReference type="ARBA" id="ARBA00003416"/>
    </source>
</evidence>
<name>A0A1D8QTZ8_9PROT</name>
<evidence type="ECO:0000313" key="8">
    <source>
        <dbReference type="Proteomes" id="UP000175973"/>
    </source>
</evidence>
<keyword evidence="8" id="KW-1185">Reference proteome</keyword>
<gene>
    <name evidence="7" type="ORF">A4S02_02520</name>
</gene>
<feature type="compositionally biased region" description="Acidic residues" evidence="6">
    <location>
        <begin position="396"/>
        <end position="410"/>
    </location>
</feature>